<dbReference type="NCBIfam" id="NF033664">
    <property type="entry name" value="PACE_transport"/>
    <property type="match status" value="1"/>
</dbReference>
<protein>
    <submittedName>
        <fullName evidence="3">PACE efflux transporter</fullName>
    </submittedName>
</protein>
<accession>A0A975SPQ9</accession>
<evidence type="ECO:0000313" key="4">
    <source>
        <dbReference type="Proteomes" id="UP000683428"/>
    </source>
</evidence>
<reference evidence="3" key="1">
    <citation type="submission" date="2020-11" db="EMBL/GenBank/DDBJ databases">
        <title>Azospira inquinata sp. nov.</title>
        <authorList>
            <person name="Moe W.M."/>
            <person name="Mikes M.C."/>
        </authorList>
    </citation>
    <scope>NUCLEOTIDE SEQUENCE</scope>
    <source>
        <strain evidence="3">Azo-3</strain>
    </source>
</reference>
<feature type="transmembrane region" description="Helical" evidence="1">
    <location>
        <begin position="12"/>
        <end position="30"/>
    </location>
</feature>
<keyword evidence="4" id="KW-1185">Reference proteome</keyword>
<feature type="transmembrane region" description="Helical" evidence="1">
    <location>
        <begin position="42"/>
        <end position="63"/>
    </location>
</feature>
<name>A0A975SPQ9_9RHOO</name>
<dbReference type="InterPro" id="IPR058208">
    <property type="entry name" value="PACE"/>
</dbReference>
<dbReference type="InterPro" id="IPR007896">
    <property type="entry name" value="BTP_bacteria"/>
</dbReference>
<keyword evidence="1" id="KW-0472">Membrane</keyword>
<evidence type="ECO:0000313" key="3">
    <source>
        <dbReference type="EMBL" id="QWT50286.1"/>
    </source>
</evidence>
<gene>
    <name evidence="3" type="ORF">Azoinq_06780</name>
</gene>
<feature type="domain" description="Chlorhexidine efflux transporter" evidence="2">
    <location>
        <begin position="78"/>
        <end position="140"/>
    </location>
</feature>
<proteinExistence type="predicted"/>
<evidence type="ECO:0000259" key="2">
    <source>
        <dbReference type="Pfam" id="PF05232"/>
    </source>
</evidence>
<sequence length="154" mass="16651">MSVPIRSLADRLRQVALFEVLGLALVTPLFSWASGQQGTSSLVLLAILAGVAALWNTAFASAVDWVQAHYFGLRADLRGWRARAVYALAFEGGLACLTLPIIAAWTGLSWFAALVADLGLALTYTVYAYLFNWVYDRCFPLGERPLAPEAGGVE</sequence>
<feature type="transmembrane region" description="Helical" evidence="1">
    <location>
        <begin position="84"/>
        <end position="105"/>
    </location>
</feature>
<feature type="domain" description="Chlorhexidine efflux transporter" evidence="2">
    <location>
        <begin position="6"/>
        <end position="68"/>
    </location>
</feature>
<dbReference type="AlphaFoldDB" id="A0A975SPQ9"/>
<keyword evidence="1" id="KW-0812">Transmembrane</keyword>
<keyword evidence="1" id="KW-1133">Transmembrane helix</keyword>
<dbReference type="Pfam" id="PF05232">
    <property type="entry name" value="BTP"/>
    <property type="match status" value="2"/>
</dbReference>
<dbReference type="KEGG" id="aiq:Azoinq_06780"/>
<dbReference type="RefSeq" id="WP_216130673.1">
    <property type="nucleotide sequence ID" value="NZ_CP064782.1"/>
</dbReference>
<evidence type="ECO:0000256" key="1">
    <source>
        <dbReference type="SAM" id="Phobius"/>
    </source>
</evidence>
<organism evidence="3 4">
    <name type="scientific">Azospira inquinata</name>
    <dbReference type="NCBI Taxonomy" id="2785627"/>
    <lineage>
        <taxon>Bacteria</taxon>
        <taxon>Pseudomonadati</taxon>
        <taxon>Pseudomonadota</taxon>
        <taxon>Betaproteobacteria</taxon>
        <taxon>Rhodocyclales</taxon>
        <taxon>Rhodocyclaceae</taxon>
        <taxon>Azospira</taxon>
    </lineage>
</organism>
<dbReference type="EMBL" id="CP064782">
    <property type="protein sequence ID" value="QWT50286.1"/>
    <property type="molecule type" value="Genomic_DNA"/>
</dbReference>
<feature type="transmembrane region" description="Helical" evidence="1">
    <location>
        <begin position="111"/>
        <end position="135"/>
    </location>
</feature>
<dbReference type="Proteomes" id="UP000683428">
    <property type="component" value="Chromosome"/>
</dbReference>